<reference key="1">
    <citation type="submission" date="2009-08" db="EMBL/GenBank/DDBJ databases">
        <title>The genome sequence of Methanothermobacter marburgensis.</title>
        <authorList>
            <person name="Kaster A."/>
            <person name="Seedorf H."/>
            <person name="Goenrich M."/>
            <person name="Wiezer A."/>
            <person name="Liesegang H."/>
            <person name="Thauer R."/>
            <person name="Gottschalk G."/>
        </authorList>
    </citation>
    <scope>NUCLEOTIDE SEQUENCE</scope>
    <source>
        <strain>Marburg</strain>
    </source>
</reference>
<keyword evidence="7 11" id="KW-0418">Kinase</keyword>
<dbReference type="STRING" id="79929.MTBMA_c03420"/>
<name>D9PUP6_METTM</name>
<organism evidence="13 14">
    <name type="scientific">Methanothermobacter marburgensis (strain ATCC BAA-927 / DSM 2133 / JCM 14651 / NBRC 100331 / OCM 82 / Marburg)</name>
    <name type="common">Methanobacterium thermoautotrophicum</name>
    <dbReference type="NCBI Taxonomy" id="79929"/>
    <lineage>
        <taxon>Archaea</taxon>
        <taxon>Methanobacteriati</taxon>
        <taxon>Methanobacteriota</taxon>
        <taxon>Methanomada group</taxon>
        <taxon>Methanobacteria</taxon>
        <taxon>Methanobacteriales</taxon>
        <taxon>Methanobacteriaceae</taxon>
        <taxon>Methanothermobacter</taxon>
    </lineage>
</organism>
<evidence type="ECO:0000256" key="7">
    <source>
        <dbReference type="ARBA" id="ARBA00022777"/>
    </source>
</evidence>
<dbReference type="PATRIC" id="fig|79929.8.peg.331"/>
<evidence type="ECO:0000259" key="12">
    <source>
        <dbReference type="Pfam" id="PF02223"/>
    </source>
</evidence>
<dbReference type="RefSeq" id="WP_013295170.1">
    <property type="nucleotide sequence ID" value="NC_014408.1"/>
</dbReference>
<dbReference type="GeneID" id="77399124"/>
<dbReference type="HOGENOM" id="CLU_049131_1_3_2"/>
<evidence type="ECO:0000256" key="2">
    <source>
        <dbReference type="ARBA" id="ARBA00012980"/>
    </source>
</evidence>
<dbReference type="CDD" id="cd01672">
    <property type="entry name" value="TMPK"/>
    <property type="match status" value="1"/>
</dbReference>
<dbReference type="EC" id="2.7.4.9" evidence="2 11"/>
<dbReference type="GO" id="GO:0006227">
    <property type="term" value="P:dUDP biosynthetic process"/>
    <property type="evidence" value="ECO:0007669"/>
    <property type="project" value="TreeGrafter"/>
</dbReference>
<dbReference type="GO" id="GO:0005524">
    <property type="term" value="F:ATP binding"/>
    <property type="evidence" value="ECO:0007669"/>
    <property type="project" value="UniProtKB-UniRule"/>
</dbReference>
<dbReference type="PANTHER" id="PTHR10344:SF4">
    <property type="entry name" value="UMP-CMP KINASE 2, MITOCHONDRIAL"/>
    <property type="match status" value="1"/>
</dbReference>
<dbReference type="PaxDb" id="79929-MTBMA_c03420"/>
<dbReference type="InterPro" id="IPR039430">
    <property type="entry name" value="Thymidylate_kin-like_dom"/>
</dbReference>
<dbReference type="InterPro" id="IPR018094">
    <property type="entry name" value="Thymidylate_kinase"/>
</dbReference>
<keyword evidence="5 11" id="KW-0545">Nucleotide biosynthesis</keyword>
<dbReference type="GO" id="GO:0006235">
    <property type="term" value="P:dTTP biosynthetic process"/>
    <property type="evidence" value="ECO:0007669"/>
    <property type="project" value="UniProtKB-UniRule"/>
</dbReference>
<evidence type="ECO:0000313" key="14">
    <source>
        <dbReference type="Proteomes" id="UP000000345"/>
    </source>
</evidence>
<keyword evidence="4 11" id="KW-0808">Transferase</keyword>
<dbReference type="AlphaFoldDB" id="D9PUP6"/>
<dbReference type="NCBIfam" id="TIGR00041">
    <property type="entry name" value="DTMP_kinase"/>
    <property type="match status" value="1"/>
</dbReference>
<keyword evidence="8 11" id="KW-0067">ATP-binding</keyword>
<evidence type="ECO:0000256" key="10">
    <source>
        <dbReference type="ARBA" id="ARBA00048743"/>
    </source>
</evidence>
<evidence type="ECO:0000256" key="11">
    <source>
        <dbReference type="HAMAP-Rule" id="MF_00165"/>
    </source>
</evidence>
<evidence type="ECO:0000256" key="4">
    <source>
        <dbReference type="ARBA" id="ARBA00022679"/>
    </source>
</evidence>
<dbReference type="OrthoDB" id="43083at2157"/>
<evidence type="ECO:0000256" key="8">
    <source>
        <dbReference type="ARBA" id="ARBA00022840"/>
    </source>
</evidence>
<gene>
    <name evidence="11 13" type="primary">tmk</name>
    <name evidence="13" type="ordered locus">MTBMA_c03420</name>
</gene>
<sequence>MYICFEGIDGSGKTTHSVLTAEWLRENGYRVFTVREPTDSRIGGLIREMLSSPDARTPDGQRILALLFAADRLTLRSKIEGEWSGSVVVSDRCYYSSMVYQEPAEWVSEINRFAPQPDIVILLDLDVELAMERCGGTDEFEDPSFLSRVRERYLELADKNEFYIVDAARGLNIIQRDIRRIIAPHLGICPDGIR</sequence>
<evidence type="ECO:0000256" key="3">
    <source>
        <dbReference type="ARBA" id="ARBA00013355"/>
    </source>
</evidence>
<dbReference type="Pfam" id="PF02223">
    <property type="entry name" value="Thymidylate_kin"/>
    <property type="match status" value="1"/>
</dbReference>
<protein>
    <recommendedName>
        <fullName evidence="3 11">Probable thymidylate kinase</fullName>
        <ecNumber evidence="2 11">2.7.4.9</ecNumber>
    </recommendedName>
    <alternativeName>
        <fullName evidence="9 11">dTMP kinase</fullName>
    </alternativeName>
</protein>
<dbReference type="GeneID" id="9704048"/>
<evidence type="ECO:0000256" key="5">
    <source>
        <dbReference type="ARBA" id="ARBA00022727"/>
    </source>
</evidence>
<dbReference type="GO" id="GO:0005737">
    <property type="term" value="C:cytoplasm"/>
    <property type="evidence" value="ECO:0007669"/>
    <property type="project" value="TreeGrafter"/>
</dbReference>
<dbReference type="Proteomes" id="UP000000345">
    <property type="component" value="Chromosome"/>
</dbReference>
<dbReference type="EMBL" id="CP001710">
    <property type="protein sequence ID" value="ADL57943.1"/>
    <property type="molecule type" value="Genomic_DNA"/>
</dbReference>
<dbReference type="InterPro" id="IPR027417">
    <property type="entry name" value="P-loop_NTPase"/>
</dbReference>
<dbReference type="KEGG" id="mmg:MTBMA_c03420"/>
<reference evidence="13 14" key="2">
    <citation type="journal article" date="2010" name="J. Bacteriol.">
        <title>Complete genome sequence of Methanothermobacter marburgensis, a methanoarchaeon model organism.</title>
        <authorList>
            <person name="Liesegang H."/>
            <person name="Kaster A.K."/>
            <person name="Wiezer A."/>
            <person name="Goenrich M."/>
            <person name="Wollherr A."/>
            <person name="Seedorf H."/>
            <person name="Gottschalk G."/>
            <person name="Thauer R.K."/>
        </authorList>
    </citation>
    <scope>NUCLEOTIDE SEQUENCE [LARGE SCALE GENOMIC DNA]</scope>
    <source>
        <strain evidence="14">ATCC BAA-927 / DSM 2133 / JCM 14651 / NBRC 100331 / OCM 82 / Marburg</strain>
    </source>
</reference>
<evidence type="ECO:0000313" key="13">
    <source>
        <dbReference type="EMBL" id="ADL57943.1"/>
    </source>
</evidence>
<dbReference type="PROSITE" id="PS01331">
    <property type="entry name" value="THYMIDYLATE_KINASE"/>
    <property type="match status" value="1"/>
</dbReference>
<proteinExistence type="inferred from homology"/>
<dbReference type="SUPFAM" id="SSF52540">
    <property type="entry name" value="P-loop containing nucleoside triphosphate hydrolases"/>
    <property type="match status" value="1"/>
</dbReference>
<dbReference type="PANTHER" id="PTHR10344">
    <property type="entry name" value="THYMIDYLATE KINASE"/>
    <property type="match status" value="1"/>
</dbReference>
<evidence type="ECO:0000256" key="9">
    <source>
        <dbReference type="ARBA" id="ARBA00029962"/>
    </source>
</evidence>
<dbReference type="GO" id="GO:0004798">
    <property type="term" value="F:dTMP kinase activity"/>
    <property type="evidence" value="ECO:0007669"/>
    <property type="project" value="UniProtKB-UniRule"/>
</dbReference>
<keyword evidence="6 11" id="KW-0547">Nucleotide-binding</keyword>
<dbReference type="GO" id="GO:0006233">
    <property type="term" value="P:dTDP biosynthetic process"/>
    <property type="evidence" value="ECO:0007669"/>
    <property type="project" value="InterPro"/>
</dbReference>
<feature type="domain" description="Thymidylate kinase-like" evidence="12">
    <location>
        <begin position="5"/>
        <end position="178"/>
    </location>
</feature>
<dbReference type="HAMAP" id="MF_00165">
    <property type="entry name" value="Thymidylate_kinase"/>
    <property type="match status" value="1"/>
</dbReference>
<accession>D9PUP6</accession>
<dbReference type="InterPro" id="IPR018095">
    <property type="entry name" value="Thymidylate_kin_CS"/>
</dbReference>
<comment type="catalytic activity">
    <reaction evidence="10 11">
        <text>dTMP + ATP = dTDP + ADP</text>
        <dbReference type="Rhea" id="RHEA:13517"/>
        <dbReference type="ChEBI" id="CHEBI:30616"/>
        <dbReference type="ChEBI" id="CHEBI:58369"/>
        <dbReference type="ChEBI" id="CHEBI:63528"/>
        <dbReference type="ChEBI" id="CHEBI:456216"/>
        <dbReference type="EC" id="2.7.4.9"/>
    </reaction>
</comment>
<feature type="binding site" evidence="11">
    <location>
        <begin position="7"/>
        <end position="14"/>
    </location>
    <ligand>
        <name>ATP</name>
        <dbReference type="ChEBI" id="CHEBI:30616"/>
    </ligand>
</feature>
<comment type="similarity">
    <text evidence="1 11">Belongs to the thymidylate kinase family.</text>
</comment>
<dbReference type="Gene3D" id="3.40.50.300">
    <property type="entry name" value="P-loop containing nucleotide triphosphate hydrolases"/>
    <property type="match status" value="1"/>
</dbReference>
<evidence type="ECO:0000256" key="1">
    <source>
        <dbReference type="ARBA" id="ARBA00009776"/>
    </source>
</evidence>
<keyword evidence="14" id="KW-1185">Reference proteome</keyword>
<evidence type="ECO:0000256" key="6">
    <source>
        <dbReference type="ARBA" id="ARBA00022741"/>
    </source>
</evidence>